<name>A0A3L8SBV1_CHLGU</name>
<proteinExistence type="predicted"/>
<evidence type="ECO:0000313" key="2">
    <source>
        <dbReference type="Proteomes" id="UP000276834"/>
    </source>
</evidence>
<feature type="non-terminal residue" evidence="1">
    <location>
        <position position="155"/>
    </location>
</feature>
<comment type="caution">
    <text evidence="1">The sequence shown here is derived from an EMBL/GenBank/DDBJ whole genome shotgun (WGS) entry which is preliminary data.</text>
</comment>
<keyword evidence="2" id="KW-1185">Reference proteome</keyword>
<reference evidence="1 2" key="1">
    <citation type="journal article" date="2018" name="Proc. R. Soc. B">
        <title>A non-coding region near Follistatin controls head colour polymorphism in the Gouldian finch.</title>
        <authorList>
            <person name="Toomey M.B."/>
            <person name="Marques C.I."/>
            <person name="Andrade P."/>
            <person name="Araujo P.M."/>
            <person name="Sabatino S."/>
            <person name="Gazda M.A."/>
            <person name="Afonso S."/>
            <person name="Lopes R.J."/>
            <person name="Corbo J.C."/>
            <person name="Carneiro M."/>
        </authorList>
    </citation>
    <scope>NUCLEOTIDE SEQUENCE [LARGE SCALE GENOMIC DNA]</scope>
    <source>
        <strain evidence="1">Red01</strain>
        <tissue evidence="1">Muscle</tissue>
    </source>
</reference>
<organism evidence="1 2">
    <name type="scientific">Chloebia gouldiae</name>
    <name type="common">Gouldian finch</name>
    <name type="synonym">Erythrura gouldiae</name>
    <dbReference type="NCBI Taxonomy" id="44316"/>
    <lineage>
        <taxon>Eukaryota</taxon>
        <taxon>Metazoa</taxon>
        <taxon>Chordata</taxon>
        <taxon>Craniata</taxon>
        <taxon>Vertebrata</taxon>
        <taxon>Euteleostomi</taxon>
        <taxon>Archelosauria</taxon>
        <taxon>Archosauria</taxon>
        <taxon>Dinosauria</taxon>
        <taxon>Saurischia</taxon>
        <taxon>Theropoda</taxon>
        <taxon>Coelurosauria</taxon>
        <taxon>Aves</taxon>
        <taxon>Neognathae</taxon>
        <taxon>Neoaves</taxon>
        <taxon>Telluraves</taxon>
        <taxon>Australaves</taxon>
        <taxon>Passeriformes</taxon>
        <taxon>Passeroidea</taxon>
        <taxon>Passeridae</taxon>
        <taxon>Chloebia</taxon>
    </lineage>
</organism>
<accession>A0A3L8SBV1</accession>
<dbReference type="EMBL" id="QUSF01000030">
    <property type="protein sequence ID" value="RLV99820.1"/>
    <property type="molecule type" value="Genomic_DNA"/>
</dbReference>
<dbReference type="Proteomes" id="UP000276834">
    <property type="component" value="Unassembled WGS sequence"/>
</dbReference>
<protein>
    <submittedName>
        <fullName evidence="1">Uncharacterized protein</fullName>
    </submittedName>
</protein>
<evidence type="ECO:0000313" key="1">
    <source>
        <dbReference type="EMBL" id="RLV99820.1"/>
    </source>
</evidence>
<gene>
    <name evidence="1" type="ORF">DV515_00009509</name>
</gene>
<dbReference type="AlphaFoldDB" id="A0A3L8SBV1"/>
<sequence>MALFCPFSVSRGICFSGKRTESTDFFDLETLKKMKTQAYKLQDIWDQLQLLLRRQRGSLFAQERQSMAKCWKMSFLPSRLTQRFFPLRLQLLRGSRGCNCPPSLQPANPKCWLRTSLLFLTSQEAGVRRWRIQSTCEEMALRAFLKQLGHLETRV</sequence>